<name>A0A6B0R2D6_9CETA</name>
<organism evidence="2 3">
    <name type="scientific">Bos mutus</name>
    <name type="common">wild yak</name>
    <dbReference type="NCBI Taxonomy" id="72004"/>
    <lineage>
        <taxon>Eukaryota</taxon>
        <taxon>Metazoa</taxon>
        <taxon>Chordata</taxon>
        <taxon>Craniata</taxon>
        <taxon>Vertebrata</taxon>
        <taxon>Euteleostomi</taxon>
        <taxon>Mammalia</taxon>
        <taxon>Eutheria</taxon>
        <taxon>Laurasiatheria</taxon>
        <taxon>Artiodactyla</taxon>
        <taxon>Ruminantia</taxon>
        <taxon>Pecora</taxon>
        <taxon>Bovidae</taxon>
        <taxon>Bovinae</taxon>
        <taxon>Bos</taxon>
    </lineage>
</organism>
<feature type="compositionally biased region" description="Basic and acidic residues" evidence="1">
    <location>
        <begin position="16"/>
        <end position="36"/>
    </location>
</feature>
<dbReference type="Proteomes" id="UP000322234">
    <property type="component" value="Unassembled WGS sequence"/>
</dbReference>
<keyword evidence="3" id="KW-1185">Reference proteome</keyword>
<evidence type="ECO:0000256" key="1">
    <source>
        <dbReference type="SAM" id="MobiDB-lite"/>
    </source>
</evidence>
<evidence type="ECO:0000313" key="2">
    <source>
        <dbReference type="EMBL" id="MXQ84319.1"/>
    </source>
</evidence>
<feature type="region of interest" description="Disordered" evidence="1">
    <location>
        <begin position="1"/>
        <end position="37"/>
    </location>
</feature>
<gene>
    <name evidence="2" type="ORF">E5288_WYG014225</name>
</gene>
<protein>
    <submittedName>
        <fullName evidence="2">Uncharacterized protein</fullName>
    </submittedName>
</protein>
<reference evidence="2" key="1">
    <citation type="submission" date="2019-10" db="EMBL/GenBank/DDBJ databases">
        <title>The sequence and de novo assembly of the wild yak genome.</title>
        <authorList>
            <person name="Liu Y."/>
        </authorList>
    </citation>
    <scope>NUCLEOTIDE SEQUENCE [LARGE SCALE GENOMIC DNA]</scope>
    <source>
        <strain evidence="2">WY2019</strain>
    </source>
</reference>
<comment type="caution">
    <text evidence="2">The sequence shown here is derived from an EMBL/GenBank/DDBJ whole genome shotgun (WGS) entry which is preliminary data.</text>
</comment>
<sequence>MRRRRRRDRAVHVPGVRRDRTPLERESAKSPDKRTVNGETQWSLAVHWEEQRAGEDSETHIQIHRDDLAPGSRLREQTCAPLL</sequence>
<accession>A0A6B0R2D6</accession>
<dbReference type="AlphaFoldDB" id="A0A6B0R2D6"/>
<evidence type="ECO:0000313" key="3">
    <source>
        <dbReference type="Proteomes" id="UP000322234"/>
    </source>
</evidence>
<dbReference type="EMBL" id="VBQZ03000020">
    <property type="protein sequence ID" value="MXQ84319.1"/>
    <property type="molecule type" value="Genomic_DNA"/>
</dbReference>
<proteinExistence type="predicted"/>